<dbReference type="Proteomes" id="UP000008144">
    <property type="component" value="Unassembled WGS sequence"/>
</dbReference>
<evidence type="ECO:0000313" key="3">
    <source>
        <dbReference type="Proteomes" id="UP000008144"/>
    </source>
</evidence>
<proteinExistence type="predicted"/>
<evidence type="ECO:0000313" key="2">
    <source>
        <dbReference type="Ensembl" id="ENSCINP00000000650.3"/>
    </source>
</evidence>
<dbReference type="InterPro" id="IPR046859">
    <property type="entry name" value="RGPA/RALGAPB_N"/>
</dbReference>
<sequence length="379" mass="43339">MYDEWVSLESEVLDDLKCQSVLHNFPTNVGRDVAKSVVACIVANEAQGNLLSSPQLETNAEVKWSMEVLCFGLSLSLSEYDTLRDCVAIYRAWLSIATHPKPNLPKPLHDEPLTFVRRMFHHLQNLFVPRLDGSTSQQVALCQSVLQTVQTIVRESESLDRETWNTLLMFVLKISDVLLAPPSQPNGLAEQLCEPLMQTFFNVWMSSCARCFPAPTMWKTSQIMVARWRHHSPVVEWWSRVISALTSRLLKTMHGPDFPQHNTNHEDLNLVQNFSNEQIVQTWFRMLHIISDPVELCNSNKFSKSPLFIERSMKSDSLIEPSQQPCLRMLPYIFLKAMKGISSLVDAFLGLSSERKYEVTYPNILMQISTPITPTNTRK</sequence>
<accession>F6WDD7</accession>
<reference evidence="2" key="2">
    <citation type="submission" date="2025-08" db="UniProtKB">
        <authorList>
            <consortium name="Ensembl"/>
        </authorList>
    </citation>
    <scope>IDENTIFICATION</scope>
</reference>
<dbReference type="Pfam" id="PF20412">
    <property type="entry name" value="RALGAPB_N"/>
    <property type="match status" value="1"/>
</dbReference>
<dbReference type="STRING" id="7719.ENSCINP00000000650"/>
<evidence type="ECO:0000259" key="1">
    <source>
        <dbReference type="Pfam" id="PF20412"/>
    </source>
</evidence>
<protein>
    <recommendedName>
        <fullName evidence="1">Ral GTPase-activating protein subunit alpha/beta N-terminal domain-containing protein</fullName>
    </recommendedName>
</protein>
<dbReference type="GO" id="GO:0005096">
    <property type="term" value="F:GTPase activator activity"/>
    <property type="evidence" value="ECO:0007669"/>
    <property type="project" value="InterPro"/>
</dbReference>
<organism evidence="2 3">
    <name type="scientific">Ciona intestinalis</name>
    <name type="common">Transparent sea squirt</name>
    <name type="synonym">Ascidia intestinalis</name>
    <dbReference type="NCBI Taxonomy" id="7719"/>
    <lineage>
        <taxon>Eukaryota</taxon>
        <taxon>Metazoa</taxon>
        <taxon>Chordata</taxon>
        <taxon>Tunicata</taxon>
        <taxon>Ascidiacea</taxon>
        <taxon>Phlebobranchia</taxon>
        <taxon>Cionidae</taxon>
        <taxon>Ciona</taxon>
    </lineage>
</organism>
<reference evidence="2" key="3">
    <citation type="submission" date="2025-09" db="UniProtKB">
        <authorList>
            <consortium name="Ensembl"/>
        </authorList>
    </citation>
    <scope>IDENTIFICATION</scope>
</reference>
<dbReference type="OMA" id="VANEAQG"/>
<dbReference type="PANTHER" id="PTHR21344">
    <property type="entry name" value="RAL GTPASE-ACTIVATING PROTEIN SUBUNIT BETA"/>
    <property type="match status" value="1"/>
</dbReference>
<dbReference type="GeneTree" id="ENSGT00700000104550"/>
<name>F6WDD7_CIOIN</name>
<feature type="domain" description="Ral GTPase-activating protein subunit alpha/beta N-terminal" evidence="1">
    <location>
        <begin position="135"/>
        <end position="255"/>
    </location>
</feature>
<keyword evidence="3" id="KW-1185">Reference proteome</keyword>
<dbReference type="InParanoid" id="F6WDD7"/>
<reference evidence="3" key="1">
    <citation type="journal article" date="2002" name="Science">
        <title>The draft genome of Ciona intestinalis: insights into chordate and vertebrate origins.</title>
        <authorList>
            <person name="Dehal P."/>
            <person name="Satou Y."/>
            <person name="Campbell R.K."/>
            <person name="Chapman J."/>
            <person name="Degnan B."/>
            <person name="De Tomaso A."/>
            <person name="Davidson B."/>
            <person name="Di Gregorio A."/>
            <person name="Gelpke M."/>
            <person name="Goodstein D.M."/>
            <person name="Harafuji N."/>
            <person name="Hastings K.E."/>
            <person name="Ho I."/>
            <person name="Hotta K."/>
            <person name="Huang W."/>
            <person name="Kawashima T."/>
            <person name="Lemaire P."/>
            <person name="Martinez D."/>
            <person name="Meinertzhagen I.A."/>
            <person name="Necula S."/>
            <person name="Nonaka M."/>
            <person name="Putnam N."/>
            <person name="Rash S."/>
            <person name="Saiga H."/>
            <person name="Satake M."/>
            <person name="Terry A."/>
            <person name="Yamada L."/>
            <person name="Wang H.G."/>
            <person name="Awazu S."/>
            <person name="Azumi K."/>
            <person name="Boore J."/>
            <person name="Branno M."/>
            <person name="Chin-Bow S."/>
            <person name="DeSantis R."/>
            <person name="Doyle S."/>
            <person name="Francino P."/>
            <person name="Keys D.N."/>
            <person name="Haga S."/>
            <person name="Hayashi H."/>
            <person name="Hino K."/>
            <person name="Imai K.S."/>
            <person name="Inaba K."/>
            <person name="Kano S."/>
            <person name="Kobayashi K."/>
            <person name="Kobayashi M."/>
            <person name="Lee B.I."/>
            <person name="Makabe K.W."/>
            <person name="Manohar C."/>
            <person name="Matassi G."/>
            <person name="Medina M."/>
            <person name="Mochizuki Y."/>
            <person name="Mount S."/>
            <person name="Morishita T."/>
            <person name="Miura S."/>
            <person name="Nakayama A."/>
            <person name="Nishizaka S."/>
            <person name="Nomoto H."/>
            <person name="Ohta F."/>
            <person name="Oishi K."/>
            <person name="Rigoutsos I."/>
            <person name="Sano M."/>
            <person name="Sasaki A."/>
            <person name="Sasakura Y."/>
            <person name="Shoguchi E."/>
            <person name="Shin-i T."/>
            <person name="Spagnuolo A."/>
            <person name="Stainier D."/>
            <person name="Suzuki M.M."/>
            <person name="Tassy O."/>
            <person name="Takatori N."/>
            <person name="Tokuoka M."/>
            <person name="Yagi K."/>
            <person name="Yoshizaki F."/>
            <person name="Wada S."/>
            <person name="Zhang C."/>
            <person name="Hyatt P.D."/>
            <person name="Larimer F."/>
            <person name="Detter C."/>
            <person name="Doggett N."/>
            <person name="Glavina T."/>
            <person name="Hawkins T."/>
            <person name="Richardson P."/>
            <person name="Lucas S."/>
            <person name="Kohara Y."/>
            <person name="Levine M."/>
            <person name="Satoh N."/>
            <person name="Rokhsar D.S."/>
        </authorList>
    </citation>
    <scope>NUCLEOTIDE SEQUENCE [LARGE SCALE GENOMIC DNA]</scope>
</reference>
<dbReference type="PANTHER" id="PTHR21344:SF1">
    <property type="entry name" value="RAL GTPASE-ACTIVATING PROTEIN SUBUNIT BETA"/>
    <property type="match status" value="1"/>
</dbReference>
<dbReference type="HOGENOM" id="CLU_043907_0_0_1"/>
<dbReference type="InterPro" id="IPR039930">
    <property type="entry name" value="RALGAPB"/>
</dbReference>
<dbReference type="AlphaFoldDB" id="F6WDD7"/>
<dbReference type="Ensembl" id="ENSCINT00000000650.3">
    <property type="protein sequence ID" value="ENSCINP00000000650.3"/>
    <property type="gene ID" value="ENSCING00000020703.1"/>
</dbReference>